<evidence type="ECO:0000256" key="9">
    <source>
        <dbReference type="HAMAP-Rule" id="MF_02020"/>
    </source>
</evidence>
<dbReference type="InterPro" id="IPR005757">
    <property type="entry name" value="Mpl"/>
</dbReference>
<comment type="similarity">
    <text evidence="9">Belongs to the MurCDEF family. Mpl subfamily.</text>
</comment>
<evidence type="ECO:0000313" key="13">
    <source>
        <dbReference type="EMBL" id="SNX59700.1"/>
    </source>
</evidence>
<dbReference type="Gene3D" id="3.40.1190.10">
    <property type="entry name" value="Mur-like, catalytic domain"/>
    <property type="match status" value="1"/>
</dbReference>
<dbReference type="GO" id="GO:0071555">
    <property type="term" value="P:cell wall organization"/>
    <property type="evidence" value="ECO:0007669"/>
    <property type="project" value="UniProtKB-KW"/>
</dbReference>
<dbReference type="PANTHER" id="PTHR43445:SF5">
    <property type="entry name" value="UDP-N-ACETYLMURAMATE--L-ALANYL-GAMMA-D-GLUTAMYL-MESO-2,6-DIAMINOHEPTANDIOATE LIGASE"/>
    <property type="match status" value="1"/>
</dbReference>
<dbReference type="InterPro" id="IPR036565">
    <property type="entry name" value="Mur-like_cat_sf"/>
</dbReference>
<comment type="function">
    <text evidence="9">Reutilizes the intact tripeptide L-alanyl-gamma-D-glutamyl-meso-diaminopimelate by linking it to UDP-N-acetylmuramate.</text>
</comment>
<dbReference type="Proteomes" id="UP000242498">
    <property type="component" value="Chromosome I"/>
</dbReference>
<keyword evidence="9" id="KW-0460">Magnesium</keyword>
<dbReference type="EC" id="6.3.2.45" evidence="9"/>
<evidence type="ECO:0000259" key="12">
    <source>
        <dbReference type="Pfam" id="PF08245"/>
    </source>
</evidence>
<evidence type="ECO:0000259" key="10">
    <source>
        <dbReference type="Pfam" id="PF01225"/>
    </source>
</evidence>
<dbReference type="InterPro" id="IPR013221">
    <property type="entry name" value="Mur_ligase_cen"/>
</dbReference>
<keyword evidence="5 9" id="KW-0133">Cell shape</keyword>
<evidence type="ECO:0000256" key="5">
    <source>
        <dbReference type="ARBA" id="ARBA00022960"/>
    </source>
</evidence>
<dbReference type="InterPro" id="IPR050061">
    <property type="entry name" value="MurCDEF_pg_biosynth"/>
</dbReference>
<evidence type="ECO:0000256" key="3">
    <source>
        <dbReference type="ARBA" id="ARBA00022741"/>
    </source>
</evidence>
<dbReference type="PANTHER" id="PTHR43445">
    <property type="entry name" value="UDP-N-ACETYLMURAMATE--L-ALANINE LIGASE-RELATED"/>
    <property type="match status" value="1"/>
</dbReference>
<feature type="binding site" evidence="9">
    <location>
        <begin position="110"/>
        <end position="116"/>
    </location>
    <ligand>
        <name>ATP</name>
        <dbReference type="ChEBI" id="CHEBI:30616"/>
    </ligand>
</feature>
<dbReference type="SUPFAM" id="SSF51984">
    <property type="entry name" value="MurCD N-terminal domain"/>
    <property type="match status" value="1"/>
</dbReference>
<dbReference type="Pfam" id="PF01225">
    <property type="entry name" value="Mur_ligase"/>
    <property type="match status" value="1"/>
</dbReference>
<dbReference type="NCBIfam" id="TIGR01081">
    <property type="entry name" value="mpl"/>
    <property type="match status" value="1"/>
</dbReference>
<dbReference type="EMBL" id="LT907782">
    <property type="protein sequence ID" value="SNX59700.1"/>
    <property type="molecule type" value="Genomic_DNA"/>
</dbReference>
<dbReference type="SUPFAM" id="SSF53623">
    <property type="entry name" value="MurD-like peptide ligases, catalytic domain"/>
    <property type="match status" value="1"/>
</dbReference>
<evidence type="ECO:0000259" key="11">
    <source>
        <dbReference type="Pfam" id="PF02875"/>
    </source>
</evidence>
<dbReference type="SUPFAM" id="SSF53244">
    <property type="entry name" value="MurD-like peptide ligases, peptide-binding domain"/>
    <property type="match status" value="1"/>
</dbReference>
<name>A0A285BWW6_9PROT</name>
<evidence type="ECO:0000313" key="14">
    <source>
        <dbReference type="Proteomes" id="UP000242498"/>
    </source>
</evidence>
<dbReference type="Pfam" id="PF08245">
    <property type="entry name" value="Mur_ligase_M"/>
    <property type="match status" value="1"/>
</dbReference>
<sequence length="464" mass="51761">MHIHIVGICGTFMGGIAAIARESGYKVTGCDQDVYPPMSTQLESQGIELIQGYSIEQIRLQPDIFVIGNVVTRGNPLMEEILNRNLPYISGPQWLSENILRHRWVLAVAGTHGKTTTSSMLAWILDYAGLNPGFLIGGIPENFGLSARIGIIRSEHPQDSESNLAEISPFFVIEADEYDTAFFDKRSKFVHYHPRTAILNNIEYDHADIFPDLSAIKRQFHHFVRIIPNNGLIIANGKDENIKHVLTQGCWTPLEEFGTETDWNAQLLANNVIDIYSAQIHQGCLHWDLLGEHNRMNALAALIAARHAGVPVETGIAALSEFKNVKRRMEKRGTVNGVTVYDDFAHHPTAIQTTLNGLRTHVGQKRIIAVLEPRSNTMKMGVWKDYLAHSLQEADHVFCFTGDSQWAKAALSTLNNRVDYCDDLNQLIQNIVATTKPEDHVLIMSNGGFGGIHDKLLSALQEDQ</sequence>
<protein>
    <recommendedName>
        <fullName evidence="9">UDP-N-acetylmuramate--L-alanyl-gamma-D-glutamyl-meso-2,6-diaminoheptandioate ligase</fullName>
        <ecNumber evidence="9">6.3.2.45</ecNumber>
    </recommendedName>
    <alternativeName>
        <fullName evidence="9">Murein peptide ligase</fullName>
    </alternativeName>
    <alternativeName>
        <fullName evidence="9">UDP-N-acetylmuramate:L-alanyl-gamma-D-glutamyl-meso-diaminopimelate ligase</fullName>
    </alternativeName>
</protein>
<comment type="catalytic activity">
    <reaction evidence="9">
        <text>UDP-N-acetyl-alpha-D-muramate + L-alanyl-gamma-D-glutamyl-meso-2,6-diaminopimelate + ATP = UDP-N-acetyl-alpha-D-muramoyl-L-alanyl-gamma-D-glutamyl-meso-2,6-diaminopimelate + ADP + phosphate + H(+)</text>
        <dbReference type="Rhea" id="RHEA:29563"/>
        <dbReference type="ChEBI" id="CHEBI:15378"/>
        <dbReference type="ChEBI" id="CHEBI:30616"/>
        <dbReference type="ChEBI" id="CHEBI:43474"/>
        <dbReference type="ChEBI" id="CHEBI:61401"/>
        <dbReference type="ChEBI" id="CHEBI:70757"/>
        <dbReference type="ChEBI" id="CHEBI:83905"/>
        <dbReference type="ChEBI" id="CHEBI:456216"/>
        <dbReference type="EC" id="6.3.2.45"/>
    </reaction>
</comment>
<dbReference type="UniPathway" id="UPA00544"/>
<keyword evidence="6 9" id="KW-0573">Peptidoglycan synthesis</keyword>
<evidence type="ECO:0000256" key="6">
    <source>
        <dbReference type="ARBA" id="ARBA00022984"/>
    </source>
</evidence>
<keyword evidence="7 9" id="KW-0131">Cell cycle</keyword>
<dbReference type="InterPro" id="IPR000713">
    <property type="entry name" value="Mur_ligase_N"/>
</dbReference>
<dbReference type="AlphaFoldDB" id="A0A285BWW6"/>
<dbReference type="Pfam" id="PF02875">
    <property type="entry name" value="Mur_ligase_C"/>
    <property type="match status" value="1"/>
</dbReference>
<keyword evidence="8 9" id="KW-0961">Cell wall biogenesis/degradation</keyword>
<evidence type="ECO:0000256" key="4">
    <source>
        <dbReference type="ARBA" id="ARBA00022840"/>
    </source>
</evidence>
<dbReference type="InterPro" id="IPR036615">
    <property type="entry name" value="Mur_ligase_C_dom_sf"/>
</dbReference>
<evidence type="ECO:0000256" key="1">
    <source>
        <dbReference type="ARBA" id="ARBA00022598"/>
    </source>
</evidence>
<comment type="pathway">
    <text evidence="9">Cell wall biogenesis; peptidoglycan recycling.</text>
</comment>
<feature type="domain" description="Mur ligase N-terminal catalytic" evidence="10">
    <location>
        <begin position="2"/>
        <end position="101"/>
    </location>
</feature>
<feature type="domain" description="Mur ligase C-terminal" evidence="11">
    <location>
        <begin position="327"/>
        <end position="447"/>
    </location>
</feature>
<dbReference type="GO" id="GO:0106418">
    <property type="term" value="F:UDP-N-acetylmuramate-L-alanyl-gamma-D-glutamyl-meso-2,6-diaminoheptanedioate ligase activity"/>
    <property type="evidence" value="ECO:0007669"/>
    <property type="project" value="UniProtKB-EC"/>
</dbReference>
<dbReference type="OrthoDB" id="9804126at2"/>
<feature type="domain" description="Mur ligase central" evidence="12">
    <location>
        <begin position="108"/>
        <end position="305"/>
    </location>
</feature>
<dbReference type="Gene3D" id="3.40.50.720">
    <property type="entry name" value="NAD(P)-binding Rossmann-like Domain"/>
    <property type="match status" value="1"/>
</dbReference>
<dbReference type="HAMAP" id="MF_02020">
    <property type="entry name" value="Mpl"/>
    <property type="match status" value="1"/>
</dbReference>
<keyword evidence="4 9" id="KW-0067">ATP-binding</keyword>
<keyword evidence="2 9" id="KW-0132">Cell division</keyword>
<keyword evidence="1 9" id="KW-0436">Ligase</keyword>
<dbReference type="InterPro" id="IPR004101">
    <property type="entry name" value="Mur_ligase_C"/>
</dbReference>
<evidence type="ECO:0000256" key="7">
    <source>
        <dbReference type="ARBA" id="ARBA00023306"/>
    </source>
</evidence>
<dbReference type="Gene3D" id="3.90.190.20">
    <property type="entry name" value="Mur ligase, C-terminal domain"/>
    <property type="match status" value="1"/>
</dbReference>
<evidence type="ECO:0000256" key="2">
    <source>
        <dbReference type="ARBA" id="ARBA00022618"/>
    </source>
</evidence>
<dbReference type="GO" id="GO:0005524">
    <property type="term" value="F:ATP binding"/>
    <property type="evidence" value="ECO:0007669"/>
    <property type="project" value="UniProtKB-UniRule"/>
</dbReference>
<keyword evidence="3 9" id="KW-0547">Nucleotide-binding</keyword>
<dbReference type="GO" id="GO:0008360">
    <property type="term" value="P:regulation of cell shape"/>
    <property type="evidence" value="ECO:0007669"/>
    <property type="project" value="UniProtKB-KW"/>
</dbReference>
<reference evidence="13 14" key="1">
    <citation type="submission" date="2017-08" db="EMBL/GenBank/DDBJ databases">
        <authorList>
            <person name="de Groot N.N."/>
        </authorList>
    </citation>
    <scope>NUCLEOTIDE SEQUENCE [LARGE SCALE GENOMIC DNA]</scope>
    <source>
        <strain evidence="13 14">Nm15</strain>
    </source>
</reference>
<dbReference type="GO" id="GO:0051301">
    <property type="term" value="P:cell division"/>
    <property type="evidence" value="ECO:0007669"/>
    <property type="project" value="UniProtKB-KW"/>
</dbReference>
<accession>A0A285BWW6</accession>
<evidence type="ECO:0000256" key="8">
    <source>
        <dbReference type="ARBA" id="ARBA00023316"/>
    </source>
</evidence>
<organism evidence="13 14">
    <name type="scientific">Nitrosomonas ureae</name>
    <dbReference type="NCBI Taxonomy" id="44577"/>
    <lineage>
        <taxon>Bacteria</taxon>
        <taxon>Pseudomonadati</taxon>
        <taxon>Pseudomonadota</taxon>
        <taxon>Betaproteobacteria</taxon>
        <taxon>Nitrosomonadales</taxon>
        <taxon>Nitrosomonadaceae</taxon>
        <taxon>Nitrosomonas</taxon>
    </lineage>
</organism>
<dbReference type="GO" id="GO:0009252">
    <property type="term" value="P:peptidoglycan biosynthetic process"/>
    <property type="evidence" value="ECO:0007669"/>
    <property type="project" value="UniProtKB-KW"/>
</dbReference>
<comment type="cofactor">
    <cofactor evidence="9">
        <name>Mg(2+)</name>
        <dbReference type="ChEBI" id="CHEBI:18420"/>
    </cofactor>
</comment>
<dbReference type="RefSeq" id="WP_096292416.1">
    <property type="nucleotide sequence ID" value="NZ_LT907782.1"/>
</dbReference>
<gene>
    <name evidence="9" type="primary">mpl</name>
    <name evidence="13" type="ORF">SAMN06296273_1138</name>
</gene>
<dbReference type="GO" id="GO:0009254">
    <property type="term" value="P:peptidoglycan turnover"/>
    <property type="evidence" value="ECO:0007669"/>
    <property type="project" value="UniProtKB-UniRule"/>
</dbReference>
<proteinExistence type="inferred from homology"/>